<sequence length="208" mass="23662">MTDVMATIGDSIAQYGYGALFGLFFLGILGMPLPEETLLVFSGFLVSTGKLAFWPTLIVCFLGSVTAMTAAYWIGRTLGFAFLERYGKRLGMGYTLYKKTEDWFNRVGKWALPLGYFIPGVRQFTAYFAGITRLPFPTFMLYTYLGGLFWSVLFVTLGWQLGERWEDVFDLISRNLAIFFIALLVMIAGVSYFRHRRNMKKVKQGESK</sequence>
<dbReference type="Proteomes" id="UP000036834">
    <property type="component" value="Unassembled WGS sequence"/>
</dbReference>
<evidence type="ECO:0000259" key="3">
    <source>
        <dbReference type="Pfam" id="PF09335"/>
    </source>
</evidence>
<feature type="domain" description="VTT" evidence="3">
    <location>
        <begin position="33"/>
        <end position="159"/>
    </location>
</feature>
<dbReference type="PANTHER" id="PTHR42709:SF9">
    <property type="entry name" value="ALKALINE PHOSPHATASE LIKE PROTEIN"/>
    <property type="match status" value="1"/>
</dbReference>
<accession>A0A0K9YXK6</accession>
<dbReference type="Pfam" id="PF09335">
    <property type="entry name" value="VTT_dom"/>
    <property type="match status" value="1"/>
</dbReference>
<name>A0A0K9YXK6_9BACL</name>
<dbReference type="OrthoDB" id="9782291at2"/>
<dbReference type="AlphaFoldDB" id="A0A0K9YXK6"/>
<evidence type="ECO:0000313" key="4">
    <source>
        <dbReference type="EMBL" id="GED72201.1"/>
    </source>
</evidence>
<feature type="transmembrane region" description="Helical" evidence="2">
    <location>
        <begin position="139"/>
        <end position="159"/>
    </location>
</feature>
<comment type="similarity">
    <text evidence="1">Belongs to the DedA family.</text>
</comment>
<dbReference type="PATRIC" id="fig|54915.3.peg.874"/>
<evidence type="ECO:0000313" key="7">
    <source>
        <dbReference type="Proteomes" id="UP000319578"/>
    </source>
</evidence>
<reference evidence="6" key="1">
    <citation type="submission" date="2015-07" db="EMBL/GenBank/DDBJ databases">
        <title>Genome sequencing project for genomic taxonomy and phylogenomics of Bacillus-like bacteria.</title>
        <authorList>
            <person name="Liu B."/>
            <person name="Wang J."/>
            <person name="Zhu Y."/>
            <person name="Liu G."/>
            <person name="Chen Q."/>
            <person name="Chen Z."/>
            <person name="Lan J."/>
            <person name="Che J."/>
            <person name="Ge C."/>
            <person name="Shi H."/>
            <person name="Pan Z."/>
            <person name="Liu X."/>
        </authorList>
    </citation>
    <scope>NUCLEOTIDE SEQUENCE [LARGE SCALE GENOMIC DNA]</scope>
    <source>
        <strain evidence="6">DSM 9887</strain>
    </source>
</reference>
<dbReference type="STRING" id="54915.ADS79_09785"/>
<keyword evidence="2" id="KW-1133">Transmembrane helix</keyword>
<reference evidence="4 7" key="3">
    <citation type="submission" date="2019-06" db="EMBL/GenBank/DDBJ databases">
        <title>Whole genome shotgun sequence of Brevibacillus reuszeri NBRC 15719.</title>
        <authorList>
            <person name="Hosoyama A."/>
            <person name="Uohara A."/>
            <person name="Ohji S."/>
            <person name="Ichikawa N."/>
        </authorList>
    </citation>
    <scope>NUCLEOTIDE SEQUENCE [LARGE SCALE GENOMIC DNA]</scope>
    <source>
        <strain evidence="4 7">NBRC 15719</strain>
    </source>
</reference>
<keyword evidence="2" id="KW-0812">Transmembrane</keyword>
<evidence type="ECO:0000313" key="6">
    <source>
        <dbReference type="Proteomes" id="UP000036834"/>
    </source>
</evidence>
<feature type="transmembrane region" description="Helical" evidence="2">
    <location>
        <begin position="171"/>
        <end position="193"/>
    </location>
</feature>
<protein>
    <submittedName>
        <fullName evidence="4">Alkaline phosphatase</fullName>
    </submittedName>
    <submittedName>
        <fullName evidence="5">Membrane protein</fullName>
    </submittedName>
</protein>
<keyword evidence="7" id="KW-1185">Reference proteome</keyword>
<dbReference type="Proteomes" id="UP000319578">
    <property type="component" value="Unassembled WGS sequence"/>
</dbReference>
<evidence type="ECO:0000256" key="1">
    <source>
        <dbReference type="ARBA" id="ARBA00010792"/>
    </source>
</evidence>
<evidence type="ECO:0000313" key="5">
    <source>
        <dbReference type="EMBL" id="KNB72980.1"/>
    </source>
</evidence>
<reference evidence="5" key="2">
    <citation type="submission" date="2015-07" db="EMBL/GenBank/DDBJ databases">
        <title>MeaNS - Measles Nucleotide Surveillance Program.</title>
        <authorList>
            <person name="Tran T."/>
            <person name="Druce J."/>
        </authorList>
    </citation>
    <scope>NUCLEOTIDE SEQUENCE</scope>
    <source>
        <strain evidence="5">DSM 9887</strain>
    </source>
</reference>
<gene>
    <name evidence="5" type="ORF">ADS79_09785</name>
    <name evidence="4" type="ORF">BRE01_59030</name>
</gene>
<dbReference type="EMBL" id="LGIQ01000007">
    <property type="protein sequence ID" value="KNB72980.1"/>
    <property type="molecule type" value="Genomic_DNA"/>
</dbReference>
<dbReference type="InterPro" id="IPR032816">
    <property type="entry name" value="VTT_dom"/>
</dbReference>
<dbReference type="PANTHER" id="PTHR42709">
    <property type="entry name" value="ALKALINE PHOSPHATASE LIKE PROTEIN"/>
    <property type="match status" value="1"/>
</dbReference>
<feature type="transmembrane region" description="Helical" evidence="2">
    <location>
        <begin position="12"/>
        <end position="33"/>
    </location>
</feature>
<proteinExistence type="inferred from homology"/>
<dbReference type="GO" id="GO:0005886">
    <property type="term" value="C:plasma membrane"/>
    <property type="evidence" value="ECO:0007669"/>
    <property type="project" value="TreeGrafter"/>
</dbReference>
<feature type="transmembrane region" description="Helical" evidence="2">
    <location>
        <begin position="53"/>
        <end position="75"/>
    </location>
</feature>
<dbReference type="RefSeq" id="WP_049739034.1">
    <property type="nucleotide sequence ID" value="NZ_BJON01000026.1"/>
</dbReference>
<keyword evidence="2" id="KW-0472">Membrane</keyword>
<dbReference type="InterPro" id="IPR051311">
    <property type="entry name" value="DedA_domain"/>
</dbReference>
<dbReference type="EMBL" id="BJON01000026">
    <property type="protein sequence ID" value="GED72201.1"/>
    <property type="molecule type" value="Genomic_DNA"/>
</dbReference>
<organism evidence="5 6">
    <name type="scientific">Brevibacillus reuszeri</name>
    <dbReference type="NCBI Taxonomy" id="54915"/>
    <lineage>
        <taxon>Bacteria</taxon>
        <taxon>Bacillati</taxon>
        <taxon>Bacillota</taxon>
        <taxon>Bacilli</taxon>
        <taxon>Bacillales</taxon>
        <taxon>Paenibacillaceae</taxon>
        <taxon>Brevibacillus</taxon>
    </lineage>
</organism>
<comment type="caution">
    <text evidence="5">The sequence shown here is derived from an EMBL/GenBank/DDBJ whole genome shotgun (WGS) entry which is preliminary data.</text>
</comment>
<evidence type="ECO:0000256" key="2">
    <source>
        <dbReference type="SAM" id="Phobius"/>
    </source>
</evidence>